<name>A0A914NJM1_MELIC</name>
<proteinExistence type="inferred from homology"/>
<evidence type="ECO:0000313" key="6">
    <source>
        <dbReference type="Proteomes" id="UP000887563"/>
    </source>
</evidence>
<dbReference type="InterPro" id="IPR024661">
    <property type="entry name" value="RNA_pol_III_Rpc31"/>
</dbReference>
<organism evidence="6 7">
    <name type="scientific">Meloidogyne incognita</name>
    <name type="common">Southern root-knot nematode worm</name>
    <name type="synonym">Oxyuris incognita</name>
    <dbReference type="NCBI Taxonomy" id="6306"/>
    <lineage>
        <taxon>Eukaryota</taxon>
        <taxon>Metazoa</taxon>
        <taxon>Ecdysozoa</taxon>
        <taxon>Nematoda</taxon>
        <taxon>Chromadorea</taxon>
        <taxon>Rhabditida</taxon>
        <taxon>Tylenchina</taxon>
        <taxon>Tylenchomorpha</taxon>
        <taxon>Tylenchoidea</taxon>
        <taxon>Meloidogynidae</taxon>
        <taxon>Meloidogyninae</taxon>
        <taxon>Meloidogyne</taxon>
        <taxon>Meloidogyne incognita group</taxon>
    </lineage>
</organism>
<evidence type="ECO:0000256" key="1">
    <source>
        <dbReference type="ARBA" id="ARBA00004123"/>
    </source>
</evidence>
<feature type="region of interest" description="Disordered" evidence="5">
    <location>
        <begin position="216"/>
        <end position="237"/>
    </location>
</feature>
<dbReference type="Proteomes" id="UP000887563">
    <property type="component" value="Unplaced"/>
</dbReference>
<keyword evidence="3 4" id="KW-0539">Nucleus</keyword>
<dbReference type="Pfam" id="PF11705">
    <property type="entry name" value="RNA_pol_3_Rpc31"/>
    <property type="match status" value="1"/>
</dbReference>
<evidence type="ECO:0000313" key="7">
    <source>
        <dbReference type="WBParaSite" id="Minc3s05331g38028"/>
    </source>
</evidence>
<comment type="subcellular location">
    <subcellularLocation>
        <location evidence="1 4">Nucleus</location>
    </subcellularLocation>
</comment>
<dbReference type="GO" id="GO:0006383">
    <property type="term" value="P:transcription by RNA polymerase III"/>
    <property type="evidence" value="ECO:0007669"/>
    <property type="project" value="UniProtKB-UniRule"/>
</dbReference>
<dbReference type="AlphaFoldDB" id="A0A914NJM1"/>
<dbReference type="PANTHER" id="PTHR15367">
    <property type="entry name" value="DNA-DIRECTED RNA POLYMERASE III"/>
    <property type="match status" value="1"/>
</dbReference>
<sequence length="237" mass="27580">MSRGGRGASTSGVRAIANVLGISRQDVSQYNAQQVRNEPLPLYPPLDKTPLPLEETKELAFMVDTKQEFLNRFRESPFYSKKTGKRDVRRYTDKYRLMDKETFEPHWNRLPSELNWKTKNWIRLPSELNWKTKSKANIRAAKRARIDENALLERLGQREGHPGEKETENEEIKEKEVDEDEIETQTLKPTNEDDEEVEYSDEDYLAEDANDYIETYFDGGEDYGDEGGNALEEEGTY</sequence>
<comment type="subunit">
    <text evidence="4">Component of the RNA polymerase III (Pol III) complex.</text>
</comment>
<dbReference type="WBParaSite" id="Minc3s05331g38028">
    <property type="protein sequence ID" value="Minc3s05331g38028"/>
    <property type="gene ID" value="Minc3s05331g38028"/>
</dbReference>
<comment type="function">
    <text evidence="4">DNA-dependent RNA polymerase catalyzes the transcription of DNA into RNA using the four ribonucleoside triphosphates as substrates. Specific peripheric component of RNA polymerase III which synthesizes small RNAs, such as 5S rRNA and tRNAs.</text>
</comment>
<reference evidence="7" key="1">
    <citation type="submission" date="2022-11" db="UniProtKB">
        <authorList>
            <consortium name="WormBaseParasite"/>
        </authorList>
    </citation>
    <scope>IDENTIFICATION</scope>
</reference>
<feature type="compositionally biased region" description="Acidic residues" evidence="5">
    <location>
        <begin position="219"/>
        <end position="237"/>
    </location>
</feature>
<accession>A0A914NJM1</accession>
<protein>
    <recommendedName>
        <fullName evidence="4">DNA-directed RNA polymerase III subunit</fullName>
    </recommendedName>
</protein>
<feature type="region of interest" description="Disordered" evidence="5">
    <location>
        <begin position="155"/>
        <end position="200"/>
    </location>
</feature>
<dbReference type="PANTHER" id="PTHR15367:SF2">
    <property type="entry name" value="DNA-DIRECTED RNA POLYMERASE III SUBUNIT"/>
    <property type="match status" value="1"/>
</dbReference>
<dbReference type="PIRSF" id="PIRSF000777">
    <property type="entry name" value="RNA_polIII_C31"/>
    <property type="match status" value="1"/>
</dbReference>
<keyword evidence="6" id="KW-1185">Reference proteome</keyword>
<evidence type="ECO:0000256" key="3">
    <source>
        <dbReference type="ARBA" id="ARBA00023242"/>
    </source>
</evidence>
<comment type="similarity">
    <text evidence="2 4">Belongs to the eukaryotic RPC7 RNA polymerase subunit family.</text>
</comment>
<feature type="compositionally biased region" description="Basic and acidic residues" evidence="5">
    <location>
        <begin position="155"/>
        <end position="176"/>
    </location>
</feature>
<evidence type="ECO:0000256" key="2">
    <source>
        <dbReference type="ARBA" id="ARBA00008352"/>
    </source>
</evidence>
<dbReference type="GO" id="GO:0005666">
    <property type="term" value="C:RNA polymerase III complex"/>
    <property type="evidence" value="ECO:0007669"/>
    <property type="project" value="UniProtKB-UniRule"/>
</dbReference>
<evidence type="ECO:0000256" key="5">
    <source>
        <dbReference type="SAM" id="MobiDB-lite"/>
    </source>
</evidence>
<evidence type="ECO:0000256" key="4">
    <source>
        <dbReference type="PIRNR" id="PIRNR000777"/>
    </source>
</evidence>